<dbReference type="SUPFAM" id="SSF48264">
    <property type="entry name" value="Cytochrome P450"/>
    <property type="match status" value="1"/>
</dbReference>
<proteinExistence type="inferred from homology"/>
<comment type="similarity">
    <text evidence="1">Belongs to the cytochrome P450 family.</text>
</comment>
<dbReference type="PANTHER" id="PTHR24305">
    <property type="entry name" value="CYTOCHROME P450"/>
    <property type="match status" value="1"/>
</dbReference>
<keyword evidence="3" id="KW-0560">Oxidoreductase</keyword>
<organism evidence="3 4">
    <name type="scientific">Diplodia seriata</name>
    <dbReference type="NCBI Taxonomy" id="420778"/>
    <lineage>
        <taxon>Eukaryota</taxon>
        <taxon>Fungi</taxon>
        <taxon>Dikarya</taxon>
        <taxon>Ascomycota</taxon>
        <taxon>Pezizomycotina</taxon>
        <taxon>Dothideomycetes</taxon>
        <taxon>Dothideomycetes incertae sedis</taxon>
        <taxon>Botryosphaeriales</taxon>
        <taxon>Botryosphaeriaceae</taxon>
        <taxon>Diplodia</taxon>
    </lineage>
</organism>
<reference evidence="3 4" key="1">
    <citation type="submission" date="2015-03" db="EMBL/GenBank/DDBJ databases">
        <authorList>
            <person name="Morales-Cruz A."/>
            <person name="Amrine K.C."/>
            <person name="Cantu D."/>
        </authorList>
    </citation>
    <scope>NUCLEOTIDE SEQUENCE [LARGE SCALE GENOMIC DNA]</scope>
    <source>
        <strain evidence="3">DS831</strain>
    </source>
</reference>
<keyword evidence="2" id="KW-0349">Heme</keyword>
<evidence type="ECO:0000256" key="2">
    <source>
        <dbReference type="PIRSR" id="PIRSR602401-1"/>
    </source>
</evidence>
<dbReference type="PRINTS" id="PR00463">
    <property type="entry name" value="EP450I"/>
</dbReference>
<dbReference type="GO" id="GO:0020037">
    <property type="term" value="F:heme binding"/>
    <property type="evidence" value="ECO:0007669"/>
    <property type="project" value="InterPro"/>
</dbReference>
<evidence type="ECO:0000313" key="3">
    <source>
        <dbReference type="EMBL" id="KKY15407.1"/>
    </source>
</evidence>
<name>A0A0G2DWY7_9PEZI</name>
<keyword evidence="2" id="KW-0479">Metal-binding</keyword>
<dbReference type="Proteomes" id="UP000034182">
    <property type="component" value="Unassembled WGS sequence"/>
</dbReference>
<dbReference type="PANTHER" id="PTHR24305:SF166">
    <property type="entry name" value="CYTOCHROME P450 12A4, MITOCHONDRIAL-RELATED"/>
    <property type="match status" value="1"/>
</dbReference>
<accession>A0A0G2DWY7</accession>
<keyword evidence="3" id="KW-0503">Monooxygenase</keyword>
<evidence type="ECO:0000256" key="1">
    <source>
        <dbReference type="ARBA" id="ARBA00010617"/>
    </source>
</evidence>
<dbReference type="InterPro" id="IPR036396">
    <property type="entry name" value="Cyt_P450_sf"/>
</dbReference>
<dbReference type="GO" id="GO:0016705">
    <property type="term" value="F:oxidoreductase activity, acting on paired donors, with incorporation or reduction of molecular oxygen"/>
    <property type="evidence" value="ECO:0007669"/>
    <property type="project" value="InterPro"/>
</dbReference>
<dbReference type="GO" id="GO:0004497">
    <property type="term" value="F:monooxygenase activity"/>
    <property type="evidence" value="ECO:0007669"/>
    <property type="project" value="UniProtKB-KW"/>
</dbReference>
<dbReference type="AlphaFoldDB" id="A0A0G2DWY7"/>
<dbReference type="GO" id="GO:0005506">
    <property type="term" value="F:iron ion binding"/>
    <property type="evidence" value="ECO:0007669"/>
    <property type="project" value="InterPro"/>
</dbReference>
<reference evidence="3 4" key="2">
    <citation type="submission" date="2015-05" db="EMBL/GenBank/DDBJ databases">
        <title>Distinctive expansion of gene families associated with plant cell wall degradation and secondary metabolism in the genomes of grapevine trunk pathogens.</title>
        <authorList>
            <person name="Lawrence D.P."/>
            <person name="Travadon R."/>
            <person name="Rolshausen P.E."/>
            <person name="Baumgartner K."/>
        </authorList>
    </citation>
    <scope>NUCLEOTIDE SEQUENCE [LARGE SCALE GENOMIC DNA]</scope>
    <source>
        <strain evidence="3">DS831</strain>
    </source>
</reference>
<gene>
    <name evidence="3" type="ORF">UCDDS831_g07630</name>
</gene>
<dbReference type="InterPro" id="IPR050121">
    <property type="entry name" value="Cytochrome_P450_monoxygenase"/>
</dbReference>
<sequence length="282" mass="30659">MTSSGLSPRAALSEAKEMLGPGTDTTSATLAHILWALAHNPAYQDDLFGDLARAGFPQSMNGTGNGGGSSGLDAVPTLKACVKEGVRWAGAAAAMLPRVVPDGGVVLEGVWVPGGTVVSSSPIWYLRDKTAFPNPDEYDPYRWLGEADGGRRLLSSEVALRDRYYIPFSKGSNVCIGAHPRPYDRGAAAISFSYYELYLAVSHVVRNFRIRLPADVDEQLLPPEQQQQQRRQQRQYSRGLLSTISANYSSTTGSFQPVPLPPRREWVAAVPTQKLAIVLEER</sequence>
<protein>
    <submittedName>
        <fullName evidence="3">Putative benzoate 4-monooxygenase cytochrome p450</fullName>
    </submittedName>
</protein>
<feature type="binding site" description="axial binding residue" evidence="2">
    <location>
        <position position="175"/>
    </location>
    <ligand>
        <name>heme</name>
        <dbReference type="ChEBI" id="CHEBI:30413"/>
    </ligand>
    <ligandPart>
        <name>Fe</name>
        <dbReference type="ChEBI" id="CHEBI:18248"/>
    </ligandPart>
</feature>
<comment type="cofactor">
    <cofactor evidence="2">
        <name>heme</name>
        <dbReference type="ChEBI" id="CHEBI:30413"/>
    </cofactor>
</comment>
<dbReference type="EMBL" id="LAQI01000195">
    <property type="protein sequence ID" value="KKY15407.1"/>
    <property type="molecule type" value="Genomic_DNA"/>
</dbReference>
<dbReference type="Gene3D" id="1.10.630.10">
    <property type="entry name" value="Cytochrome P450"/>
    <property type="match status" value="1"/>
</dbReference>
<keyword evidence="2" id="KW-0408">Iron</keyword>
<dbReference type="Pfam" id="PF00067">
    <property type="entry name" value="p450"/>
    <property type="match status" value="1"/>
</dbReference>
<dbReference type="InterPro" id="IPR001128">
    <property type="entry name" value="Cyt_P450"/>
</dbReference>
<evidence type="ECO:0000313" key="4">
    <source>
        <dbReference type="Proteomes" id="UP000034182"/>
    </source>
</evidence>
<dbReference type="InterPro" id="IPR002401">
    <property type="entry name" value="Cyt_P450_E_grp-I"/>
</dbReference>
<comment type="caution">
    <text evidence="3">The sequence shown here is derived from an EMBL/GenBank/DDBJ whole genome shotgun (WGS) entry which is preliminary data.</text>
</comment>